<dbReference type="GO" id="GO:0055085">
    <property type="term" value="P:transmembrane transport"/>
    <property type="evidence" value="ECO:0007669"/>
    <property type="project" value="InterPro"/>
</dbReference>
<dbReference type="GO" id="GO:0005886">
    <property type="term" value="C:plasma membrane"/>
    <property type="evidence" value="ECO:0007669"/>
    <property type="project" value="UniProtKB-SubCell"/>
</dbReference>
<comment type="similarity">
    <text evidence="2 8">Belongs to the binding-protein-dependent transport system permease family.</text>
</comment>
<dbReference type="PANTHER" id="PTHR43227">
    <property type="entry name" value="BLL4140 PROTEIN"/>
    <property type="match status" value="1"/>
</dbReference>
<evidence type="ECO:0000256" key="8">
    <source>
        <dbReference type="RuleBase" id="RU363032"/>
    </source>
</evidence>
<dbReference type="Pfam" id="PF00528">
    <property type="entry name" value="BPD_transp_1"/>
    <property type="match status" value="1"/>
</dbReference>
<evidence type="ECO:0000256" key="5">
    <source>
        <dbReference type="ARBA" id="ARBA00022692"/>
    </source>
</evidence>
<feature type="transmembrane region" description="Helical" evidence="8">
    <location>
        <begin position="281"/>
        <end position="304"/>
    </location>
</feature>
<dbReference type="InterPro" id="IPR050809">
    <property type="entry name" value="UgpAE/MalFG_permease"/>
</dbReference>
<dbReference type="AlphaFoldDB" id="A0A6I7HQS6"/>
<feature type="transmembrane region" description="Helical" evidence="8">
    <location>
        <begin position="112"/>
        <end position="133"/>
    </location>
</feature>
<protein>
    <submittedName>
        <fullName evidence="10">Alpha-glucoside transport system permease protein</fullName>
    </submittedName>
</protein>
<feature type="transmembrane region" description="Helical" evidence="8">
    <location>
        <begin position="54"/>
        <end position="73"/>
    </location>
</feature>
<feature type="domain" description="ABC transmembrane type-1" evidence="9">
    <location>
        <begin position="108"/>
        <end position="404"/>
    </location>
</feature>
<feature type="transmembrane region" description="Helical" evidence="8">
    <location>
        <begin position="6"/>
        <end position="24"/>
    </location>
</feature>
<reference evidence="10 11" key="1">
    <citation type="submission" date="2018-07" db="EMBL/GenBank/DDBJ databases">
        <title>Genomic Encyclopedia of Type Strains, Phase IV (KMG-IV): sequencing the most valuable type-strain genomes for metagenomic binning, comparative biology and taxonomic classification.</title>
        <authorList>
            <person name="Goeker M."/>
        </authorList>
    </citation>
    <scope>NUCLEOTIDE SEQUENCE [LARGE SCALE GENOMIC DNA]</scope>
    <source>
        <strain evidence="10 11">DSM 25528</strain>
    </source>
</reference>
<keyword evidence="5 8" id="KW-0812">Transmembrane</keyword>
<evidence type="ECO:0000256" key="6">
    <source>
        <dbReference type="ARBA" id="ARBA00022989"/>
    </source>
</evidence>
<dbReference type="Proteomes" id="UP000252582">
    <property type="component" value="Unassembled WGS sequence"/>
</dbReference>
<keyword evidence="11" id="KW-1185">Reference proteome</keyword>
<evidence type="ECO:0000259" key="9">
    <source>
        <dbReference type="PROSITE" id="PS50928"/>
    </source>
</evidence>
<dbReference type="InterPro" id="IPR035906">
    <property type="entry name" value="MetI-like_sf"/>
</dbReference>
<organism evidence="10 11">
    <name type="scientific">Ciceribacter lividus</name>
    <dbReference type="NCBI Taxonomy" id="1197950"/>
    <lineage>
        <taxon>Bacteria</taxon>
        <taxon>Pseudomonadati</taxon>
        <taxon>Pseudomonadota</taxon>
        <taxon>Alphaproteobacteria</taxon>
        <taxon>Hyphomicrobiales</taxon>
        <taxon>Rhizobiaceae</taxon>
        <taxon>Ciceribacter</taxon>
    </lineage>
</organism>
<feature type="transmembrane region" description="Helical" evidence="8">
    <location>
        <begin position="236"/>
        <end position="261"/>
    </location>
</feature>
<dbReference type="PROSITE" id="PS50928">
    <property type="entry name" value="ABC_TM1"/>
    <property type="match status" value="1"/>
</dbReference>
<feature type="transmembrane region" description="Helical" evidence="8">
    <location>
        <begin position="145"/>
        <end position="165"/>
    </location>
</feature>
<keyword evidence="7 8" id="KW-0472">Membrane</keyword>
<evidence type="ECO:0000313" key="10">
    <source>
        <dbReference type="EMBL" id="RCW27290.1"/>
    </source>
</evidence>
<feature type="transmembrane region" description="Helical" evidence="8">
    <location>
        <begin position="383"/>
        <end position="406"/>
    </location>
</feature>
<comment type="subcellular location">
    <subcellularLocation>
        <location evidence="1 8">Cell membrane</location>
        <topology evidence="1 8">Multi-pass membrane protein</topology>
    </subcellularLocation>
</comment>
<keyword evidence="6 8" id="KW-1133">Transmembrane helix</keyword>
<feature type="transmembrane region" description="Helical" evidence="8">
    <location>
        <begin position="193"/>
        <end position="215"/>
    </location>
</feature>
<feature type="transmembrane region" description="Helical" evidence="8">
    <location>
        <begin position="334"/>
        <end position="353"/>
    </location>
</feature>
<evidence type="ECO:0000256" key="7">
    <source>
        <dbReference type="ARBA" id="ARBA00023136"/>
    </source>
</evidence>
<keyword evidence="3 8" id="KW-0813">Transport</keyword>
<evidence type="ECO:0000256" key="4">
    <source>
        <dbReference type="ARBA" id="ARBA00022475"/>
    </source>
</evidence>
<evidence type="ECO:0000256" key="2">
    <source>
        <dbReference type="ARBA" id="ARBA00009306"/>
    </source>
</evidence>
<dbReference type="Gene3D" id="1.10.3720.10">
    <property type="entry name" value="MetI-like"/>
    <property type="match status" value="2"/>
</dbReference>
<evidence type="ECO:0000256" key="1">
    <source>
        <dbReference type="ARBA" id="ARBA00004651"/>
    </source>
</evidence>
<dbReference type="SUPFAM" id="SSF161098">
    <property type="entry name" value="MetI-like"/>
    <property type="match status" value="2"/>
</dbReference>
<dbReference type="InterPro" id="IPR000515">
    <property type="entry name" value="MetI-like"/>
</dbReference>
<name>A0A6I7HQS6_9HYPH</name>
<dbReference type="RefSeq" id="WP_114362538.1">
    <property type="nucleotide sequence ID" value="NZ_QPIX01000003.1"/>
</dbReference>
<gene>
    <name evidence="10" type="ORF">DFR48_103252</name>
</gene>
<comment type="caution">
    <text evidence="10">The sequence shown here is derived from an EMBL/GenBank/DDBJ whole genome shotgun (WGS) entry which is preliminary data.</text>
</comment>
<accession>A0A6I7HQS6</accession>
<evidence type="ECO:0000313" key="11">
    <source>
        <dbReference type="Proteomes" id="UP000252582"/>
    </source>
</evidence>
<evidence type="ECO:0000256" key="3">
    <source>
        <dbReference type="ARBA" id="ARBA00022448"/>
    </source>
</evidence>
<dbReference type="CDD" id="cd06261">
    <property type="entry name" value="TM_PBP2"/>
    <property type="match status" value="1"/>
</dbReference>
<sequence length="413" mass="45685">MHPALQALVTIVIGVGGCVAYFYLSNVFLDRVLFPAAGPNAGRNINRANMVRPWLFLFPALFALGLYLAYPVFATLWLSLTDRSAGGAFVGFANYQRMLNESKFWEAISNNMLWLIVVPAASTAFGLLAAQLTDRISWGSLAKSLIFMPMAISFVGASVIFKLVYDTRAAGQEQIGILNALWLSFDGGWGSLLVLRLLPALILLAFAAFVAYGIYQALRPLVWGVGYHGGSSWQGVPVRLAITGAGAWLCYLSLHSVYAVFAFDFPYGQPQTWLTISFWNSFFLMVVLIWIQTGFAMVILSAALRGIPEETVEAAVIDGANDFEIFFKIKVPQIMGTVVVVWTTITLVVLKIFDIVYAMTNGQWETQVLANYMYDKLFRANDWGVGSASAIVIMLLVLPILVWNVYNARKEMR</sequence>
<proteinExistence type="inferred from homology"/>
<dbReference type="PANTHER" id="PTHR43227:SF8">
    <property type="entry name" value="DIACETYLCHITOBIOSE UPTAKE SYSTEM PERMEASE PROTEIN DASB"/>
    <property type="match status" value="1"/>
</dbReference>
<dbReference type="EMBL" id="QPIX01000003">
    <property type="protein sequence ID" value="RCW27290.1"/>
    <property type="molecule type" value="Genomic_DNA"/>
</dbReference>
<keyword evidence="4" id="KW-1003">Cell membrane</keyword>